<dbReference type="InterPro" id="IPR034204">
    <property type="entry name" value="PfSUB1-like_cat_dom"/>
</dbReference>
<evidence type="ECO:0000313" key="10">
    <source>
        <dbReference type="Proteomes" id="UP000321863"/>
    </source>
</evidence>
<dbReference type="EMBL" id="BJYJ01000021">
    <property type="protein sequence ID" value="GEN77316.1"/>
    <property type="molecule type" value="Genomic_DNA"/>
</dbReference>
<protein>
    <recommendedName>
        <fullName evidence="8">Peptidase S8/S53 domain-containing protein</fullName>
    </recommendedName>
</protein>
<feature type="chain" id="PRO_5021888567" description="Peptidase S8/S53 domain-containing protein" evidence="7">
    <location>
        <begin position="20"/>
        <end position="555"/>
    </location>
</feature>
<feature type="signal peptide" evidence="7">
    <location>
        <begin position="1"/>
        <end position="19"/>
    </location>
</feature>
<keyword evidence="10" id="KW-1185">Reference proteome</keyword>
<dbReference type="InterPro" id="IPR036852">
    <property type="entry name" value="Peptidase_S8/S53_dom_sf"/>
</dbReference>
<dbReference type="PANTHER" id="PTHR43806">
    <property type="entry name" value="PEPTIDASE S8"/>
    <property type="match status" value="1"/>
</dbReference>
<keyword evidence="7" id="KW-0732">Signal</keyword>
<accession>A0A511YQ52</accession>
<evidence type="ECO:0000313" key="9">
    <source>
        <dbReference type="EMBL" id="GEN77316.1"/>
    </source>
</evidence>
<organism evidence="9 10">
    <name type="scientific">Chryseobacterium hagamense</name>
    <dbReference type="NCBI Taxonomy" id="395935"/>
    <lineage>
        <taxon>Bacteria</taxon>
        <taxon>Pseudomonadati</taxon>
        <taxon>Bacteroidota</taxon>
        <taxon>Flavobacteriia</taxon>
        <taxon>Flavobacteriales</taxon>
        <taxon>Weeksellaceae</taxon>
        <taxon>Chryseobacterium group</taxon>
        <taxon>Chryseobacterium</taxon>
    </lineage>
</organism>
<comment type="similarity">
    <text evidence="1 6">Belongs to the peptidase S8 family.</text>
</comment>
<evidence type="ECO:0000256" key="5">
    <source>
        <dbReference type="PIRSR" id="PIRSR615500-1"/>
    </source>
</evidence>
<keyword evidence="2 6" id="KW-0645">Protease</keyword>
<dbReference type="Pfam" id="PF00082">
    <property type="entry name" value="Peptidase_S8"/>
    <property type="match status" value="1"/>
</dbReference>
<dbReference type="PROSITE" id="PS00138">
    <property type="entry name" value="SUBTILASE_SER"/>
    <property type="match status" value="1"/>
</dbReference>
<evidence type="ECO:0000256" key="2">
    <source>
        <dbReference type="ARBA" id="ARBA00022670"/>
    </source>
</evidence>
<dbReference type="PRINTS" id="PR00723">
    <property type="entry name" value="SUBTILISIN"/>
</dbReference>
<dbReference type="Proteomes" id="UP000321863">
    <property type="component" value="Unassembled WGS sequence"/>
</dbReference>
<gene>
    <name evidence="9" type="ORF">CHA01nite_30560</name>
</gene>
<evidence type="ECO:0000256" key="6">
    <source>
        <dbReference type="PROSITE-ProRule" id="PRU01240"/>
    </source>
</evidence>
<evidence type="ECO:0000256" key="3">
    <source>
        <dbReference type="ARBA" id="ARBA00022801"/>
    </source>
</evidence>
<dbReference type="InterPro" id="IPR022398">
    <property type="entry name" value="Peptidase_S8_His-AS"/>
</dbReference>
<dbReference type="GO" id="GO:0004252">
    <property type="term" value="F:serine-type endopeptidase activity"/>
    <property type="evidence" value="ECO:0007669"/>
    <property type="project" value="UniProtKB-UniRule"/>
</dbReference>
<feature type="domain" description="Peptidase S8/S53" evidence="8">
    <location>
        <begin position="169"/>
        <end position="453"/>
    </location>
</feature>
<dbReference type="PROSITE" id="PS00137">
    <property type="entry name" value="SUBTILASE_HIS"/>
    <property type="match status" value="1"/>
</dbReference>
<feature type="active site" description="Charge relay system" evidence="5 6">
    <location>
        <position position="176"/>
    </location>
</feature>
<keyword evidence="3 6" id="KW-0378">Hydrolase</keyword>
<dbReference type="Gene3D" id="3.40.50.200">
    <property type="entry name" value="Peptidase S8/S53 domain"/>
    <property type="match status" value="1"/>
</dbReference>
<dbReference type="OrthoDB" id="1055762at2"/>
<reference evidence="9 10" key="1">
    <citation type="submission" date="2019-07" db="EMBL/GenBank/DDBJ databases">
        <title>Whole genome shotgun sequence of Chryseobacterium hagamense NBRC 105253.</title>
        <authorList>
            <person name="Hosoyama A."/>
            <person name="Uohara A."/>
            <person name="Ohji S."/>
            <person name="Ichikawa N."/>
        </authorList>
    </citation>
    <scope>NUCLEOTIDE SEQUENCE [LARGE SCALE GENOMIC DNA]</scope>
    <source>
        <strain evidence="9 10">NBRC 105253</strain>
    </source>
</reference>
<feature type="active site" description="Charge relay system" evidence="5 6">
    <location>
        <position position="230"/>
    </location>
</feature>
<evidence type="ECO:0000256" key="4">
    <source>
        <dbReference type="ARBA" id="ARBA00022825"/>
    </source>
</evidence>
<proteinExistence type="inferred from homology"/>
<sequence length="555" mass="60534">MRKNILTVFSALLVSLFHAQEFEKNQLVIKIKKESFSKQKFDVVRNITGIQSLDRLNDHYVIRKMVPVGKIEDTTSLVLEFNSDMDVTSVQKIYSENPAIEFAEPNYIAHGAGVKGADAFSTFPNDSYFLSRQWGLYNNGTFSASGMTTTTDADVDMELAWDIETGNPNLIVAVSDSGLNMSHEDIAARVWSKPAEIIDGIDNDGNGLIDDYRGWDWVNNDNNPTDDHGHGTNCSGIIGSIASNGKGYAGVNWNSRIMPLKVLNSSNSGSYAAMASSLYYAVDNGAKVVSMSIGGSSSSSLLADAINYMKTNNVLLVACMMNNNNEVPYYPAAYSTAYDNVIAVGSTDANDKRTQPFFWSATSGSSYGNHINVVAPGNYIYGLGIDSNISYNSYWGGTSQATPLVAGVASLILSKKPTLTPAQVRNILQLTAEDMKGLPAEDTAGFDKYHGWGRINAYAALNSVVLKTSDAEKEGELKVINPVTNGYIEIHNGRKFRGNTEIMISAFDGKTIDHQNIDLREGKNLIPINGMITGSYVLTVENKAFKKIFKILVKY</sequence>
<dbReference type="AlphaFoldDB" id="A0A511YQ52"/>
<evidence type="ECO:0000259" key="8">
    <source>
        <dbReference type="Pfam" id="PF00082"/>
    </source>
</evidence>
<keyword evidence="4 6" id="KW-0720">Serine protease</keyword>
<dbReference type="SUPFAM" id="SSF52743">
    <property type="entry name" value="Subtilisin-like"/>
    <property type="match status" value="1"/>
</dbReference>
<dbReference type="InterPro" id="IPR000209">
    <property type="entry name" value="Peptidase_S8/S53_dom"/>
</dbReference>
<dbReference type="GO" id="GO:0006508">
    <property type="term" value="P:proteolysis"/>
    <property type="evidence" value="ECO:0007669"/>
    <property type="project" value="UniProtKB-KW"/>
</dbReference>
<evidence type="ECO:0000256" key="7">
    <source>
        <dbReference type="SAM" id="SignalP"/>
    </source>
</evidence>
<comment type="caution">
    <text evidence="9">The sequence shown here is derived from an EMBL/GenBank/DDBJ whole genome shotgun (WGS) entry which is preliminary data.</text>
</comment>
<dbReference type="RefSeq" id="WP_146942972.1">
    <property type="nucleotide sequence ID" value="NZ_BJYJ01000021.1"/>
</dbReference>
<dbReference type="InterPro" id="IPR015500">
    <property type="entry name" value="Peptidase_S8_subtilisin-rel"/>
</dbReference>
<evidence type="ECO:0000256" key="1">
    <source>
        <dbReference type="ARBA" id="ARBA00011073"/>
    </source>
</evidence>
<name>A0A511YQ52_9FLAO</name>
<dbReference type="InterPro" id="IPR050131">
    <property type="entry name" value="Peptidase_S8_subtilisin-like"/>
</dbReference>
<dbReference type="CDD" id="cd07473">
    <property type="entry name" value="Peptidases_S8_Subtilisin_like"/>
    <property type="match status" value="1"/>
</dbReference>
<dbReference type="PROSITE" id="PS51892">
    <property type="entry name" value="SUBTILASE"/>
    <property type="match status" value="1"/>
</dbReference>
<dbReference type="PANTHER" id="PTHR43806:SF11">
    <property type="entry name" value="CEREVISIN-RELATED"/>
    <property type="match status" value="1"/>
</dbReference>
<feature type="active site" description="Charge relay system" evidence="5 6">
    <location>
        <position position="399"/>
    </location>
</feature>
<dbReference type="InterPro" id="IPR023828">
    <property type="entry name" value="Peptidase_S8_Ser-AS"/>
</dbReference>